<dbReference type="SUPFAM" id="SSF50494">
    <property type="entry name" value="Trypsin-like serine proteases"/>
    <property type="match status" value="1"/>
</dbReference>
<keyword evidence="4" id="KW-0812">Transmembrane</keyword>
<dbReference type="Pfam" id="PF00089">
    <property type="entry name" value="Trypsin"/>
    <property type="match status" value="1"/>
</dbReference>
<name>A0AAD4MPQ5_9BILA</name>
<comment type="similarity">
    <text evidence="2">Belongs to the peptidase S1 family. CLIP subfamily.</text>
</comment>
<evidence type="ECO:0000256" key="2">
    <source>
        <dbReference type="ARBA" id="ARBA00024195"/>
    </source>
</evidence>
<dbReference type="GO" id="GO:0006508">
    <property type="term" value="P:proteolysis"/>
    <property type="evidence" value="ECO:0007669"/>
    <property type="project" value="UniProtKB-KW"/>
</dbReference>
<dbReference type="PANTHER" id="PTHR24256">
    <property type="entry name" value="TRYPTASE-RELATED"/>
    <property type="match status" value="1"/>
</dbReference>
<evidence type="ECO:0000259" key="3">
    <source>
        <dbReference type="PROSITE" id="PS50240"/>
    </source>
</evidence>
<accession>A0AAD4MPQ5</accession>
<sequence>MFWLQEPLEFSTHIQPVCLPLSDTDLLPRHGTSRNSWVVGWTANELSNRTNKRLTQNVTMTDPNRVQQTEYAISFLPEISSGGLYSTTQHSFQNEQGSPLLFKDNSTGRWFQYGILGWDFNLDFPLAEFSRVSIFCDWVANTTAGEVNCI</sequence>
<organism evidence="4 5">
    <name type="scientific">Ditylenchus destructor</name>
    <dbReference type="NCBI Taxonomy" id="166010"/>
    <lineage>
        <taxon>Eukaryota</taxon>
        <taxon>Metazoa</taxon>
        <taxon>Ecdysozoa</taxon>
        <taxon>Nematoda</taxon>
        <taxon>Chromadorea</taxon>
        <taxon>Rhabditida</taxon>
        <taxon>Tylenchina</taxon>
        <taxon>Tylenchomorpha</taxon>
        <taxon>Sphaerularioidea</taxon>
        <taxon>Anguinidae</taxon>
        <taxon>Anguininae</taxon>
        <taxon>Ditylenchus</taxon>
    </lineage>
</organism>
<dbReference type="AlphaFoldDB" id="A0AAD4MPQ5"/>
<feature type="domain" description="Peptidase S1" evidence="3">
    <location>
        <begin position="1"/>
        <end position="144"/>
    </location>
</feature>
<evidence type="ECO:0000256" key="1">
    <source>
        <dbReference type="ARBA" id="ARBA00023157"/>
    </source>
</evidence>
<gene>
    <name evidence="4" type="ORF">DdX_15802</name>
</gene>
<dbReference type="Proteomes" id="UP001201812">
    <property type="component" value="Unassembled WGS sequence"/>
</dbReference>
<evidence type="ECO:0000313" key="4">
    <source>
        <dbReference type="EMBL" id="KAI1701935.1"/>
    </source>
</evidence>
<dbReference type="PROSITE" id="PS50240">
    <property type="entry name" value="TRYPSIN_DOM"/>
    <property type="match status" value="1"/>
</dbReference>
<keyword evidence="1" id="KW-1015">Disulfide bond</keyword>
<evidence type="ECO:0000313" key="5">
    <source>
        <dbReference type="Proteomes" id="UP001201812"/>
    </source>
</evidence>
<dbReference type="GO" id="GO:0004252">
    <property type="term" value="F:serine-type endopeptidase activity"/>
    <property type="evidence" value="ECO:0007669"/>
    <property type="project" value="InterPro"/>
</dbReference>
<proteinExistence type="inferred from homology"/>
<dbReference type="EMBL" id="JAKKPZ010000108">
    <property type="protein sequence ID" value="KAI1701935.1"/>
    <property type="molecule type" value="Genomic_DNA"/>
</dbReference>
<keyword evidence="4" id="KW-0378">Hydrolase</keyword>
<keyword evidence="5" id="KW-1185">Reference proteome</keyword>
<protein>
    <submittedName>
        <fullName evidence="4">Transmembrane protease serine 4</fullName>
    </submittedName>
</protein>
<dbReference type="InterPro" id="IPR009003">
    <property type="entry name" value="Peptidase_S1_PA"/>
</dbReference>
<dbReference type="Gene3D" id="2.40.10.10">
    <property type="entry name" value="Trypsin-like serine proteases"/>
    <property type="match status" value="1"/>
</dbReference>
<dbReference type="InterPro" id="IPR001254">
    <property type="entry name" value="Trypsin_dom"/>
</dbReference>
<reference evidence="4" key="1">
    <citation type="submission" date="2022-01" db="EMBL/GenBank/DDBJ databases">
        <title>Genome Sequence Resource for Two Populations of Ditylenchus destructor, the Migratory Endoparasitic Phytonematode.</title>
        <authorList>
            <person name="Zhang H."/>
            <person name="Lin R."/>
            <person name="Xie B."/>
        </authorList>
    </citation>
    <scope>NUCLEOTIDE SEQUENCE</scope>
    <source>
        <strain evidence="4">BazhouSP</strain>
    </source>
</reference>
<keyword evidence="4" id="KW-0472">Membrane</keyword>
<dbReference type="InterPro" id="IPR051487">
    <property type="entry name" value="Ser/Thr_Proteases_Immune/Dev"/>
</dbReference>
<dbReference type="InterPro" id="IPR043504">
    <property type="entry name" value="Peptidase_S1_PA_chymotrypsin"/>
</dbReference>
<comment type="caution">
    <text evidence="4">The sequence shown here is derived from an EMBL/GenBank/DDBJ whole genome shotgun (WGS) entry which is preliminary data.</text>
</comment>
<keyword evidence="4" id="KW-0645">Protease</keyword>